<accession>A0ABR7SRP2</accession>
<keyword evidence="6" id="KW-0472">Membrane</keyword>
<dbReference type="InterPro" id="IPR043148">
    <property type="entry name" value="TagF_C"/>
</dbReference>
<evidence type="ECO:0000256" key="5">
    <source>
        <dbReference type="ARBA" id="ARBA00022944"/>
    </source>
</evidence>
<dbReference type="Proteomes" id="UP000642284">
    <property type="component" value="Unassembled WGS sequence"/>
</dbReference>
<feature type="compositionally biased region" description="Gly residues" evidence="7">
    <location>
        <begin position="900"/>
        <end position="910"/>
    </location>
</feature>
<protein>
    <submittedName>
        <fullName evidence="8">CDP-glycerol glycerophosphotransferase family protein</fullName>
    </submittedName>
</protein>
<proteinExistence type="inferred from homology"/>
<dbReference type="EMBL" id="JACTVJ010000024">
    <property type="protein sequence ID" value="MBC9718175.1"/>
    <property type="molecule type" value="Genomic_DNA"/>
</dbReference>
<evidence type="ECO:0000256" key="3">
    <source>
        <dbReference type="ARBA" id="ARBA00022475"/>
    </source>
</evidence>
<keyword evidence="5" id="KW-0777">Teichoic acid biosynthesis</keyword>
<keyword evidence="4" id="KW-0808">Transferase</keyword>
<dbReference type="RefSeq" id="WP_187818612.1">
    <property type="nucleotide sequence ID" value="NZ_JACTVJ010000024.1"/>
</dbReference>
<keyword evidence="9" id="KW-1185">Reference proteome</keyword>
<comment type="similarity">
    <text evidence="2">Belongs to the CDP-glycerol glycerophosphotransferase family.</text>
</comment>
<dbReference type="InterPro" id="IPR007554">
    <property type="entry name" value="Glycerophosphate_synth"/>
</dbReference>
<dbReference type="InterPro" id="IPR051612">
    <property type="entry name" value="Teichoic_Acid_Biosynth"/>
</dbReference>
<dbReference type="InterPro" id="IPR043149">
    <property type="entry name" value="TagF_N"/>
</dbReference>
<sequence>MSTADLFDISVALTCDKDTAPQALADSVRSVLAQSLAGTEAALVGELPDHAVALAAEQPHRVHLGAPRGTFVIPLVPGELLDRNAARNLYAAAVATGADLVAGRWRRLTGNGRKEHVPAWQKDLYARSRTLDAAADAPELLTRDALDSGYCVRRAALPYPMPGLELALAARRIALVPNLITTRRAAPDPLRDLPAAAAYRRRADALLPGDELRRTARRVFLTERVLPCATALLGLGPEACAKAVGEIADTLDGLIDDQDLRELPPLERVTLRLLADGDAPGARRAAYALARPGTVVTPLTTRDGRVYWDAEHTDPMHEVTELGHQYRTFTAQRLLARVTRCAADKGRLLIEGEVPLPFGPFPYESLTARLVCTVRDADGRTVTLPVDEVRMGEDALHWSARVPLTDGLRPKGIGDRVWDPRLQLVVDGEPARPCDLFADPETVRGKSAALRARPRLTRLTADTWQPYVTAKHHLAVCLLPRRRAARKANAAARYLTRFRPARALKTLVKKAQKRHKALHAQHLKLRVYRRLLTRLPVRRGSVVFEAHMGKCYGDSPRAVYEELRARRPDMKPVWSYAGDPAAFPSDARLVRRWSWRYLWALARAEWWVDNQGFPHALDKPRHTRYLQTWHGSAYKRMGFDEIRHKTQNAPEREKLARAIGRFDHFLVRSEHDVQTLAHAYRIPEGRLLRVGYPRNDRLVEARRRDEREGRFPRPELAARLGIPDHRTIALYAPTFRGTPGNKKAELLLDVREFAKRFGDTHVLLVRAHYMETATLPATPPGTVLDVSAHPDVSEILCLTDVLITDYSSIMFDFALLDRPLVHFAPDLDTYAAERGSYFDLRARSGGPVVETQEELLRTLAGLKEADGEWQPKRRAFAEEFGTYDDGGSARAVVDQLFTGRSGGPGRSGGFGRKDRTR</sequence>
<dbReference type="Pfam" id="PF04464">
    <property type="entry name" value="Glyphos_transf"/>
    <property type="match status" value="1"/>
</dbReference>
<dbReference type="PANTHER" id="PTHR37316">
    <property type="entry name" value="TEICHOIC ACID GLYCEROL-PHOSPHATE PRIMASE"/>
    <property type="match status" value="1"/>
</dbReference>
<gene>
    <name evidence="8" type="ORF">H9Y04_37180</name>
</gene>
<evidence type="ECO:0000256" key="4">
    <source>
        <dbReference type="ARBA" id="ARBA00022679"/>
    </source>
</evidence>
<evidence type="ECO:0000313" key="9">
    <source>
        <dbReference type="Proteomes" id="UP000642284"/>
    </source>
</evidence>
<evidence type="ECO:0000256" key="7">
    <source>
        <dbReference type="SAM" id="MobiDB-lite"/>
    </source>
</evidence>
<dbReference type="SUPFAM" id="SSF53756">
    <property type="entry name" value="UDP-Glycosyltransferase/glycogen phosphorylase"/>
    <property type="match status" value="1"/>
</dbReference>
<evidence type="ECO:0000256" key="6">
    <source>
        <dbReference type="ARBA" id="ARBA00023136"/>
    </source>
</evidence>
<dbReference type="PANTHER" id="PTHR37316:SF3">
    <property type="entry name" value="TEICHOIC ACID GLYCEROL-PHOSPHATE TRANSFERASE"/>
    <property type="match status" value="1"/>
</dbReference>
<evidence type="ECO:0000256" key="1">
    <source>
        <dbReference type="ARBA" id="ARBA00004202"/>
    </source>
</evidence>
<keyword evidence="3" id="KW-1003">Cell membrane</keyword>
<organism evidence="8 9">
    <name type="scientific">Streptomyces polyasparticus</name>
    <dbReference type="NCBI Taxonomy" id="2767826"/>
    <lineage>
        <taxon>Bacteria</taxon>
        <taxon>Bacillati</taxon>
        <taxon>Actinomycetota</taxon>
        <taxon>Actinomycetes</taxon>
        <taxon>Kitasatosporales</taxon>
        <taxon>Streptomycetaceae</taxon>
        <taxon>Streptomyces</taxon>
    </lineage>
</organism>
<feature type="region of interest" description="Disordered" evidence="7">
    <location>
        <begin position="898"/>
        <end position="917"/>
    </location>
</feature>
<comment type="subcellular location">
    <subcellularLocation>
        <location evidence="1">Cell membrane</location>
        <topology evidence="1">Peripheral membrane protein</topology>
    </subcellularLocation>
</comment>
<dbReference type="Gene3D" id="3.40.50.11820">
    <property type="match status" value="1"/>
</dbReference>
<name>A0ABR7SRP2_9ACTN</name>
<reference evidence="8 9" key="1">
    <citation type="submission" date="2020-08" db="EMBL/GenBank/DDBJ databases">
        <title>Genemic of Streptomyces polyaspartic.</title>
        <authorList>
            <person name="Liu W."/>
        </authorList>
    </citation>
    <scope>NUCLEOTIDE SEQUENCE [LARGE SCALE GENOMIC DNA]</scope>
    <source>
        <strain evidence="8 9">TRM66268-LWL</strain>
    </source>
</reference>
<evidence type="ECO:0000313" key="8">
    <source>
        <dbReference type="EMBL" id="MBC9718175.1"/>
    </source>
</evidence>
<evidence type="ECO:0000256" key="2">
    <source>
        <dbReference type="ARBA" id="ARBA00010488"/>
    </source>
</evidence>
<comment type="caution">
    <text evidence="8">The sequence shown here is derived from an EMBL/GenBank/DDBJ whole genome shotgun (WGS) entry which is preliminary data.</text>
</comment>
<dbReference type="Gene3D" id="3.40.50.12580">
    <property type="match status" value="1"/>
</dbReference>